<feature type="transmembrane region" description="Helical" evidence="1">
    <location>
        <begin position="110"/>
        <end position="135"/>
    </location>
</feature>
<sequence length="136" mass="15186">MLDELKDAALRRSETAKFSFSISAGLLAFFLFLVRQYDGEGWYLEGMIALTTLLLMLSSAGIAVGYAILRQIANFGTQEMLLDPKIKLFKAQQGTSIEWLRLKYSILVKYGAPFFLITFAFVGTTIIVLLGHHLVS</sequence>
<gene>
    <name evidence="2" type="ORF">L1I42_11400</name>
</gene>
<dbReference type="Proteomes" id="UP001201217">
    <property type="component" value="Unassembled WGS sequence"/>
</dbReference>
<accession>A0ABS9E888</accession>
<dbReference type="RefSeq" id="WP_236114652.1">
    <property type="nucleotide sequence ID" value="NZ_JAKGTI010000002.1"/>
</dbReference>
<organism evidence="2 3">
    <name type="scientific">Maritalea mediterranea</name>
    <dbReference type="NCBI Taxonomy" id="2909667"/>
    <lineage>
        <taxon>Bacteria</taxon>
        <taxon>Pseudomonadati</taxon>
        <taxon>Pseudomonadota</taxon>
        <taxon>Alphaproteobacteria</taxon>
        <taxon>Hyphomicrobiales</taxon>
        <taxon>Devosiaceae</taxon>
        <taxon>Maritalea</taxon>
    </lineage>
</organism>
<reference evidence="2 3" key="1">
    <citation type="submission" date="2022-01" db="EMBL/GenBank/DDBJ databases">
        <title>Maritalea mediterranea sp. nov., isolated from marine plastic residues from the Malva-rosa beach (Valencia, Spain).</title>
        <authorList>
            <person name="Vidal-Verdu A."/>
            <person name="Molina-Menor E."/>
            <person name="Pascual J."/>
            <person name="Pereto J."/>
            <person name="Porcar M."/>
        </authorList>
    </citation>
    <scope>NUCLEOTIDE SEQUENCE [LARGE SCALE GENOMIC DNA]</scope>
    <source>
        <strain evidence="2 3">P4.10X</strain>
    </source>
</reference>
<protein>
    <recommendedName>
        <fullName evidence="4">DUF3899 domain-containing protein</fullName>
    </recommendedName>
</protein>
<keyword evidence="1" id="KW-1133">Transmembrane helix</keyword>
<evidence type="ECO:0000313" key="3">
    <source>
        <dbReference type="Proteomes" id="UP001201217"/>
    </source>
</evidence>
<evidence type="ECO:0000256" key="1">
    <source>
        <dbReference type="SAM" id="Phobius"/>
    </source>
</evidence>
<proteinExistence type="predicted"/>
<keyword evidence="1" id="KW-0472">Membrane</keyword>
<feature type="transmembrane region" description="Helical" evidence="1">
    <location>
        <begin position="16"/>
        <end position="34"/>
    </location>
</feature>
<dbReference type="EMBL" id="JAKGTI010000002">
    <property type="protein sequence ID" value="MCF4099094.1"/>
    <property type="molecule type" value="Genomic_DNA"/>
</dbReference>
<feature type="transmembrane region" description="Helical" evidence="1">
    <location>
        <begin position="46"/>
        <end position="69"/>
    </location>
</feature>
<keyword evidence="3" id="KW-1185">Reference proteome</keyword>
<name>A0ABS9E888_9HYPH</name>
<comment type="caution">
    <text evidence="2">The sequence shown here is derived from an EMBL/GenBank/DDBJ whole genome shotgun (WGS) entry which is preliminary data.</text>
</comment>
<evidence type="ECO:0008006" key="4">
    <source>
        <dbReference type="Google" id="ProtNLM"/>
    </source>
</evidence>
<evidence type="ECO:0000313" key="2">
    <source>
        <dbReference type="EMBL" id="MCF4099094.1"/>
    </source>
</evidence>
<keyword evidence="1" id="KW-0812">Transmembrane</keyword>